<dbReference type="Proteomes" id="UP001143981">
    <property type="component" value="Unassembled WGS sequence"/>
</dbReference>
<dbReference type="AlphaFoldDB" id="A0A9W7YAC0"/>
<reference evidence="2" key="1">
    <citation type="submission" date="2022-07" db="EMBL/GenBank/DDBJ databases">
        <title>Phylogenomic reconstructions and comparative analyses of Kickxellomycotina fungi.</title>
        <authorList>
            <person name="Reynolds N.K."/>
            <person name="Stajich J.E."/>
            <person name="Barry K."/>
            <person name="Grigoriev I.V."/>
            <person name="Crous P."/>
            <person name="Smith M.E."/>
        </authorList>
    </citation>
    <scope>NUCLEOTIDE SEQUENCE</scope>
    <source>
        <strain evidence="2">BCRC 34381</strain>
    </source>
</reference>
<gene>
    <name evidence="2" type="primary">DID4</name>
    <name evidence="2" type="ORF">LPJ61_001260</name>
</gene>
<accession>A0A9W7YAC0</accession>
<keyword evidence="1" id="KW-0175">Coiled coil</keyword>
<name>A0A9W7YAC0_9FUNG</name>
<dbReference type="InterPro" id="IPR005024">
    <property type="entry name" value="Snf7_fam"/>
</dbReference>
<feature type="coiled-coil region" evidence="1">
    <location>
        <begin position="13"/>
        <end position="43"/>
    </location>
</feature>
<keyword evidence="3" id="KW-1185">Reference proteome</keyword>
<evidence type="ECO:0000313" key="3">
    <source>
        <dbReference type="Proteomes" id="UP001143981"/>
    </source>
</evidence>
<dbReference type="Pfam" id="PF03357">
    <property type="entry name" value="Snf7"/>
    <property type="match status" value="1"/>
</dbReference>
<evidence type="ECO:0000313" key="2">
    <source>
        <dbReference type="EMBL" id="KAJ1734080.1"/>
    </source>
</evidence>
<proteinExistence type="predicted"/>
<sequence length="217" mass="24873">MFNFLFGSRETPQDKLRKNLRALRKAQRQLTTEVTNMERQESKLLVDVKKAAKEGQMGACRIMAKDLVRTRRYMEKYRTMRVSLQAMEMRVKAMSSNQQMSSAVREATVAMRSMNRQMNLPGMQKVLMDFERESGIMDMKEEMINDTLDDAMDDEEDEEEETEEVVQKVLDEIGIQLNQDLASAPKGAVAQPIAEGSADILDDDAALQARLDNLRRE</sequence>
<dbReference type="PANTHER" id="PTHR10476">
    <property type="entry name" value="CHARGED MULTIVESICULAR BODY PROTEIN"/>
    <property type="match status" value="1"/>
</dbReference>
<dbReference type="EMBL" id="JANBOI010000097">
    <property type="protein sequence ID" value="KAJ1734080.1"/>
    <property type="molecule type" value="Genomic_DNA"/>
</dbReference>
<dbReference type="OrthoDB" id="10252926at2759"/>
<dbReference type="GO" id="GO:0007034">
    <property type="term" value="P:vacuolar transport"/>
    <property type="evidence" value="ECO:0007669"/>
    <property type="project" value="InterPro"/>
</dbReference>
<protein>
    <submittedName>
        <fullName evidence="2">ESCRT-III subunit protein did4</fullName>
    </submittedName>
</protein>
<organism evidence="2 3">
    <name type="scientific">Coemansia biformis</name>
    <dbReference type="NCBI Taxonomy" id="1286918"/>
    <lineage>
        <taxon>Eukaryota</taxon>
        <taxon>Fungi</taxon>
        <taxon>Fungi incertae sedis</taxon>
        <taxon>Zoopagomycota</taxon>
        <taxon>Kickxellomycotina</taxon>
        <taxon>Kickxellomycetes</taxon>
        <taxon>Kickxellales</taxon>
        <taxon>Kickxellaceae</taxon>
        <taxon>Coemansia</taxon>
    </lineage>
</organism>
<dbReference type="Gene3D" id="6.10.140.1230">
    <property type="match status" value="1"/>
</dbReference>
<comment type="caution">
    <text evidence="2">The sequence shown here is derived from an EMBL/GenBank/DDBJ whole genome shotgun (WGS) entry which is preliminary data.</text>
</comment>
<evidence type="ECO:0000256" key="1">
    <source>
        <dbReference type="SAM" id="Coils"/>
    </source>
</evidence>
<feature type="coiled-coil region" evidence="1">
    <location>
        <begin position="145"/>
        <end position="172"/>
    </location>
</feature>